<feature type="compositionally biased region" description="Basic and acidic residues" evidence="3">
    <location>
        <begin position="454"/>
        <end position="463"/>
    </location>
</feature>
<dbReference type="Gene3D" id="1.10.40.50">
    <property type="entry name" value="Probable gtpase engc, domain 3"/>
    <property type="match status" value="1"/>
</dbReference>
<dbReference type="InterPro" id="IPR030378">
    <property type="entry name" value="G_CP_dom"/>
</dbReference>
<name>A0A9W6BXU1_9CHLO</name>
<evidence type="ECO:0000256" key="3">
    <source>
        <dbReference type="SAM" id="MobiDB-lite"/>
    </source>
</evidence>
<dbReference type="GO" id="GO:0003924">
    <property type="term" value="F:GTPase activity"/>
    <property type="evidence" value="ECO:0007669"/>
    <property type="project" value="InterPro"/>
</dbReference>
<dbReference type="Gene3D" id="3.40.50.300">
    <property type="entry name" value="P-loop containing nucleotide triphosphate hydrolases"/>
    <property type="match status" value="1"/>
</dbReference>
<dbReference type="Proteomes" id="UP001165080">
    <property type="component" value="Unassembled WGS sequence"/>
</dbReference>
<accession>A0A9W6BXU1</accession>
<comment type="caution">
    <text evidence="6">The sequence shown here is derived from an EMBL/GenBank/DDBJ whole genome shotgun (WGS) entry which is preliminary data.</text>
</comment>
<protein>
    <recommendedName>
        <fullName evidence="8">Small ribosomal subunit biogenesis GTPase RsgA</fullName>
    </recommendedName>
</protein>
<feature type="compositionally biased region" description="Low complexity" evidence="3">
    <location>
        <begin position="7"/>
        <end position="20"/>
    </location>
</feature>
<feature type="domain" description="EngC GTPase" evidence="4">
    <location>
        <begin position="138"/>
        <end position="287"/>
    </location>
</feature>
<feature type="compositionally biased region" description="Basic residues" evidence="3">
    <location>
        <begin position="464"/>
        <end position="475"/>
    </location>
</feature>
<evidence type="ECO:0000259" key="5">
    <source>
        <dbReference type="PROSITE" id="PS51721"/>
    </source>
</evidence>
<feature type="region of interest" description="Disordered" evidence="3">
    <location>
        <begin position="294"/>
        <end position="325"/>
    </location>
</feature>
<feature type="compositionally biased region" description="Basic and acidic residues" evidence="3">
    <location>
        <begin position="435"/>
        <end position="446"/>
    </location>
</feature>
<dbReference type="InterPro" id="IPR004881">
    <property type="entry name" value="Ribosome_biogen_GTPase_RsgA"/>
</dbReference>
<dbReference type="HAMAP" id="MF_01820">
    <property type="entry name" value="GTPase_RsgA"/>
    <property type="match status" value="1"/>
</dbReference>
<organism evidence="6 7">
    <name type="scientific">Pleodorina starrii</name>
    <dbReference type="NCBI Taxonomy" id="330485"/>
    <lineage>
        <taxon>Eukaryota</taxon>
        <taxon>Viridiplantae</taxon>
        <taxon>Chlorophyta</taxon>
        <taxon>core chlorophytes</taxon>
        <taxon>Chlorophyceae</taxon>
        <taxon>CS clade</taxon>
        <taxon>Chlamydomonadales</taxon>
        <taxon>Volvocaceae</taxon>
        <taxon>Pleodorina</taxon>
    </lineage>
</organism>
<dbReference type="InterPro" id="IPR012340">
    <property type="entry name" value="NA-bd_OB-fold"/>
</dbReference>
<keyword evidence="7" id="KW-1185">Reference proteome</keyword>
<reference evidence="6 7" key="1">
    <citation type="journal article" date="2023" name="Commun. Biol.">
        <title>Reorganization of the ancestral sex-determining regions during the evolution of trioecy in Pleodorina starrii.</title>
        <authorList>
            <person name="Takahashi K."/>
            <person name="Suzuki S."/>
            <person name="Kawai-Toyooka H."/>
            <person name="Yamamoto K."/>
            <person name="Hamaji T."/>
            <person name="Ootsuki R."/>
            <person name="Yamaguchi H."/>
            <person name="Kawachi M."/>
            <person name="Higashiyama T."/>
            <person name="Nozaki H."/>
        </authorList>
    </citation>
    <scope>NUCLEOTIDE SEQUENCE [LARGE SCALE GENOMIC DNA]</scope>
    <source>
        <strain evidence="6 7">NIES-4479</strain>
    </source>
</reference>
<feature type="compositionally biased region" description="Basic and acidic residues" evidence="3">
    <location>
        <begin position="247"/>
        <end position="256"/>
    </location>
</feature>
<feature type="region of interest" description="Disordered" evidence="3">
    <location>
        <begin position="232"/>
        <end position="281"/>
    </location>
</feature>
<dbReference type="GO" id="GO:0005525">
    <property type="term" value="F:GTP binding"/>
    <property type="evidence" value="ECO:0007669"/>
    <property type="project" value="UniProtKB-KW"/>
</dbReference>
<dbReference type="CDD" id="cd00882">
    <property type="entry name" value="Ras_like_GTPase"/>
    <property type="match status" value="1"/>
</dbReference>
<evidence type="ECO:0000259" key="4">
    <source>
        <dbReference type="PROSITE" id="PS50936"/>
    </source>
</evidence>
<feature type="compositionally biased region" description="Acidic residues" evidence="3">
    <location>
        <begin position="303"/>
        <end position="314"/>
    </location>
</feature>
<proteinExistence type="inferred from homology"/>
<feature type="region of interest" description="Disordered" evidence="3">
    <location>
        <begin position="1"/>
        <end position="20"/>
    </location>
</feature>
<dbReference type="Pfam" id="PF03193">
    <property type="entry name" value="RsgA_GTPase"/>
    <property type="match status" value="2"/>
</dbReference>
<feature type="region of interest" description="Disordered" evidence="3">
    <location>
        <begin position="435"/>
        <end position="488"/>
    </location>
</feature>
<dbReference type="SUPFAM" id="SSF52540">
    <property type="entry name" value="P-loop containing nucleoside triphosphate hydrolases"/>
    <property type="match status" value="2"/>
</dbReference>
<keyword evidence="2" id="KW-0342">GTP-binding</keyword>
<evidence type="ECO:0000256" key="1">
    <source>
        <dbReference type="ARBA" id="ARBA00022741"/>
    </source>
</evidence>
<feature type="compositionally biased region" description="Low complexity" evidence="3">
    <location>
        <begin position="37"/>
        <end position="52"/>
    </location>
</feature>
<sequence>MPPSPTPTSSSSAPGPFSSGALRCALSSHAPKRRRVASGASTSAAAAAQSDEPAPAPLLLSSGLGQVIASASNYVRVEESLSRPRLLLCSIRALLRKLRVDVVVGDVVRVGSIDWGQGRGVVSEVLPRSSRLVDPSVANVDHVLLVFALDQPPFEEYQVSRFLVAAEAAGLPFSLVLNKADLVPPEQLSRRMEQCRSWGYEPIVLSCERGEGVEQVAEVLQGRISVVAGPSGAGKSSLINSLRLGRHRPDLRDSSTDPRVGGSDPTTQPARAPLPPGGATDLIELPDAVVRAYGSGGGAATSSDEEGSGSEEAADSGSGSDSEPEFLAVGSLSKIGRGMHTTTAVTLLRLLGGGWLADTPGFGQPTLDDIPSQHLSACFPEMSSRLTASPCRFSDCLHLAEPGCGIREAGLERYAHYTRFLQEIRAREADDVRQLQRAKSEREGATKAKSVRGGGERQEARLDPRRHRRQSRQSSRRLGQLEEEELLG</sequence>
<evidence type="ECO:0008006" key="8">
    <source>
        <dbReference type="Google" id="ProtNLM"/>
    </source>
</evidence>
<dbReference type="PANTHER" id="PTHR32120">
    <property type="entry name" value="SMALL RIBOSOMAL SUBUNIT BIOGENESIS GTPASE RSGA"/>
    <property type="match status" value="1"/>
</dbReference>
<dbReference type="InterPro" id="IPR027417">
    <property type="entry name" value="P-loop_NTPase"/>
</dbReference>
<keyword evidence="1" id="KW-0547">Nucleotide-binding</keyword>
<dbReference type="CDD" id="cd01854">
    <property type="entry name" value="YjeQ_EngC"/>
    <property type="match status" value="1"/>
</dbReference>
<evidence type="ECO:0000313" key="7">
    <source>
        <dbReference type="Proteomes" id="UP001165080"/>
    </source>
</evidence>
<dbReference type="PANTHER" id="PTHR32120:SF11">
    <property type="entry name" value="SMALL RIBOSOMAL SUBUNIT BIOGENESIS GTPASE RSGA 1, MITOCHONDRIAL-RELATED"/>
    <property type="match status" value="1"/>
</dbReference>
<dbReference type="EMBL" id="BRXU01000029">
    <property type="protein sequence ID" value="GLC59740.1"/>
    <property type="molecule type" value="Genomic_DNA"/>
</dbReference>
<dbReference type="SUPFAM" id="SSF50249">
    <property type="entry name" value="Nucleic acid-binding proteins"/>
    <property type="match status" value="1"/>
</dbReference>
<feature type="region of interest" description="Disordered" evidence="3">
    <location>
        <begin position="29"/>
        <end position="52"/>
    </location>
</feature>
<evidence type="ECO:0000256" key="2">
    <source>
        <dbReference type="ARBA" id="ARBA00023134"/>
    </source>
</evidence>
<dbReference type="NCBIfam" id="TIGR00157">
    <property type="entry name" value="ribosome small subunit-dependent GTPase A"/>
    <property type="match status" value="1"/>
</dbReference>
<dbReference type="PROSITE" id="PS51721">
    <property type="entry name" value="G_CP"/>
    <property type="match status" value="1"/>
</dbReference>
<evidence type="ECO:0000313" key="6">
    <source>
        <dbReference type="EMBL" id="GLC59740.1"/>
    </source>
</evidence>
<feature type="domain" description="CP-type G" evidence="5">
    <location>
        <begin position="129"/>
        <end position="365"/>
    </location>
</feature>
<gene>
    <name evidence="6" type="primary">PLEST001412</name>
    <name evidence="6" type="ORF">PLESTB_001528500</name>
</gene>
<dbReference type="PROSITE" id="PS50936">
    <property type="entry name" value="ENGC_GTPASE"/>
    <property type="match status" value="1"/>
</dbReference>
<dbReference type="AlphaFoldDB" id="A0A9W6BXU1"/>
<dbReference type="Gene3D" id="2.40.50.140">
    <property type="entry name" value="Nucleic acid-binding proteins"/>
    <property type="match status" value="1"/>
</dbReference>
<dbReference type="InterPro" id="IPR010914">
    <property type="entry name" value="RsgA_GTPase_dom"/>
</dbReference>